<dbReference type="PANTHER" id="PTHR30483:SF6">
    <property type="entry name" value="PERIPLASMIC BINDING PROTEIN OF ABC TRANSPORTER FOR NATURAL AMINO ACIDS"/>
    <property type="match status" value="1"/>
</dbReference>
<evidence type="ECO:0000256" key="1">
    <source>
        <dbReference type="ARBA" id="ARBA00010062"/>
    </source>
</evidence>
<keyword evidence="6" id="KW-1185">Reference proteome</keyword>
<evidence type="ECO:0000256" key="2">
    <source>
        <dbReference type="ARBA" id="ARBA00022729"/>
    </source>
</evidence>
<gene>
    <name evidence="5" type="ORF">WKW82_29115</name>
</gene>
<dbReference type="InterPro" id="IPR051010">
    <property type="entry name" value="BCAA_transport"/>
</dbReference>
<comment type="caution">
    <text evidence="5">The sequence shown here is derived from an EMBL/GenBank/DDBJ whole genome shotgun (WGS) entry which is preliminary data.</text>
</comment>
<dbReference type="SUPFAM" id="SSF53822">
    <property type="entry name" value="Periplasmic binding protein-like I"/>
    <property type="match status" value="1"/>
</dbReference>
<proteinExistence type="inferred from homology"/>
<feature type="domain" description="Leucine-binding protein" evidence="4">
    <location>
        <begin position="30"/>
        <end position="365"/>
    </location>
</feature>
<dbReference type="InterPro" id="IPR028082">
    <property type="entry name" value="Peripla_BP_I"/>
</dbReference>
<dbReference type="InterPro" id="IPR028081">
    <property type="entry name" value="Leu-bd"/>
</dbReference>
<organism evidence="5 6">
    <name type="scientific">Variovorax rhizosphaerae</name>
    <dbReference type="NCBI Taxonomy" id="1836200"/>
    <lineage>
        <taxon>Bacteria</taxon>
        <taxon>Pseudomonadati</taxon>
        <taxon>Pseudomonadota</taxon>
        <taxon>Betaproteobacteria</taxon>
        <taxon>Burkholderiales</taxon>
        <taxon>Comamonadaceae</taxon>
        <taxon>Variovorax</taxon>
    </lineage>
</organism>
<name>A0ABU8WW61_9BURK</name>
<dbReference type="Gene3D" id="3.40.50.2300">
    <property type="match status" value="2"/>
</dbReference>
<feature type="signal peptide" evidence="3">
    <location>
        <begin position="1"/>
        <end position="23"/>
    </location>
</feature>
<dbReference type="RefSeq" id="WP_340346167.1">
    <property type="nucleotide sequence ID" value="NZ_JBBKZT010000017.1"/>
</dbReference>
<evidence type="ECO:0000256" key="3">
    <source>
        <dbReference type="SAM" id="SignalP"/>
    </source>
</evidence>
<feature type="chain" id="PRO_5045963056" evidence="3">
    <location>
        <begin position="24"/>
        <end position="403"/>
    </location>
</feature>
<dbReference type="EMBL" id="JBBKZT010000017">
    <property type="protein sequence ID" value="MEJ8850732.1"/>
    <property type="molecule type" value="Genomic_DNA"/>
</dbReference>
<dbReference type="Proteomes" id="UP001385892">
    <property type="component" value="Unassembled WGS sequence"/>
</dbReference>
<evidence type="ECO:0000259" key="4">
    <source>
        <dbReference type="Pfam" id="PF13458"/>
    </source>
</evidence>
<reference evidence="5 6" key="1">
    <citation type="submission" date="2024-03" db="EMBL/GenBank/DDBJ databases">
        <title>Novel species of the genus Variovorax.</title>
        <authorList>
            <person name="Liu Q."/>
            <person name="Xin Y.-H."/>
        </authorList>
    </citation>
    <scope>NUCLEOTIDE SEQUENCE [LARGE SCALE GENOMIC DNA]</scope>
    <source>
        <strain evidence="5 6">KACC 18900</strain>
    </source>
</reference>
<comment type="similarity">
    <text evidence="1">Belongs to the leucine-binding protein family.</text>
</comment>
<evidence type="ECO:0000313" key="5">
    <source>
        <dbReference type="EMBL" id="MEJ8850732.1"/>
    </source>
</evidence>
<protein>
    <submittedName>
        <fullName evidence="5">ABC transporter substrate-binding protein</fullName>
    </submittedName>
</protein>
<evidence type="ECO:0000313" key="6">
    <source>
        <dbReference type="Proteomes" id="UP001385892"/>
    </source>
</evidence>
<accession>A0ABU8WW61</accession>
<dbReference type="Pfam" id="PF13458">
    <property type="entry name" value="Peripla_BP_6"/>
    <property type="match status" value="1"/>
</dbReference>
<dbReference type="CDD" id="cd06327">
    <property type="entry name" value="PBP1_SBP-like"/>
    <property type="match status" value="1"/>
</dbReference>
<sequence>MKLGLRLTALATAIAAACGPAAAQISDDVVKIGVIVDMSGVYSANGGRGAVRAVELAVKDFGGKVQGKPIEVVSADYQNKVDIAASKAREWFDVDKVDLVIESTDSAAAIAMQKIAADKKKPIIFAGSASTALTNKECSPYGIHWVYDTFALATGTARAVMEEGGTSWYFITADYAFGHSLEKDTTNVVQAMGGKVLGTSKHPLNASDFASFLLQAQASKAKVVGLANAGKDTQNAVRQAAEFAITKNQTLATLLVFDTDVKGLGLKAAQGMLFTTGFYWDMNQETRDFSKRFFEVHKAMPTMIQAGAYSATMHYLKAIDNQKTDAADAVVKQMRQTPVKDFFASNGKIRADGRMVHDMYLAQVKSPAESKSEWDIIRIKRTIAGDEAFQPLSASTCPLVSKS</sequence>
<dbReference type="PROSITE" id="PS51257">
    <property type="entry name" value="PROKAR_LIPOPROTEIN"/>
    <property type="match status" value="1"/>
</dbReference>
<dbReference type="PANTHER" id="PTHR30483">
    <property type="entry name" value="LEUCINE-SPECIFIC-BINDING PROTEIN"/>
    <property type="match status" value="1"/>
</dbReference>
<keyword evidence="2 3" id="KW-0732">Signal</keyword>